<protein>
    <submittedName>
        <fullName evidence="1">Uncharacterized protein</fullName>
    </submittedName>
</protein>
<reference evidence="1" key="1">
    <citation type="submission" date="2023-10" db="EMBL/GenBank/DDBJ databases">
        <authorList>
            <person name="Domelevo Entfellner J.-B."/>
        </authorList>
    </citation>
    <scope>NUCLEOTIDE SEQUENCE</scope>
</reference>
<gene>
    <name evidence="1" type="ORF">AYBTSS11_LOCUS28752</name>
</gene>
<dbReference type="Proteomes" id="UP001189624">
    <property type="component" value="Chromosome 10"/>
</dbReference>
<organism evidence="1 2">
    <name type="scientific">Sphenostylis stenocarpa</name>
    <dbReference type="NCBI Taxonomy" id="92480"/>
    <lineage>
        <taxon>Eukaryota</taxon>
        <taxon>Viridiplantae</taxon>
        <taxon>Streptophyta</taxon>
        <taxon>Embryophyta</taxon>
        <taxon>Tracheophyta</taxon>
        <taxon>Spermatophyta</taxon>
        <taxon>Magnoliopsida</taxon>
        <taxon>eudicotyledons</taxon>
        <taxon>Gunneridae</taxon>
        <taxon>Pentapetalae</taxon>
        <taxon>rosids</taxon>
        <taxon>fabids</taxon>
        <taxon>Fabales</taxon>
        <taxon>Fabaceae</taxon>
        <taxon>Papilionoideae</taxon>
        <taxon>50 kb inversion clade</taxon>
        <taxon>NPAAA clade</taxon>
        <taxon>indigoferoid/millettioid clade</taxon>
        <taxon>Phaseoleae</taxon>
        <taxon>Sphenostylis</taxon>
    </lineage>
</organism>
<dbReference type="AlphaFoldDB" id="A0AA86W1D9"/>
<name>A0AA86W1D9_9FABA</name>
<dbReference type="EMBL" id="OY731407">
    <property type="protein sequence ID" value="CAJ1976614.1"/>
    <property type="molecule type" value="Genomic_DNA"/>
</dbReference>
<proteinExistence type="predicted"/>
<evidence type="ECO:0000313" key="1">
    <source>
        <dbReference type="EMBL" id="CAJ1976614.1"/>
    </source>
</evidence>
<dbReference type="Gramene" id="rna-AYBTSS11_LOCUS28752">
    <property type="protein sequence ID" value="CAJ1976614.1"/>
    <property type="gene ID" value="gene-AYBTSS11_LOCUS28752"/>
</dbReference>
<keyword evidence="2" id="KW-1185">Reference proteome</keyword>
<sequence>MLGLDTANTKKKLKSAQITSLANYGSNVSPYAIELACSGSGREATRIVVPALEKLDHILNQKLITREDVIQIVLNVRYGYLSDAHNIVLSNFNSTCNCTQLSETVWLQELKDICDYTVDVAEKFIARRDRLRNVWLVFCSFEQHLMEMTLMQQMKVSILSLEMHITK</sequence>
<evidence type="ECO:0000313" key="2">
    <source>
        <dbReference type="Proteomes" id="UP001189624"/>
    </source>
</evidence>
<accession>A0AA86W1D9</accession>